<dbReference type="EMBL" id="CP003221">
    <property type="protein sequence ID" value="EGJ51795.1"/>
    <property type="molecule type" value="Genomic_DNA"/>
</dbReference>
<dbReference type="STRING" id="690850.Desaf_3511"/>
<dbReference type="Proteomes" id="UP000007844">
    <property type="component" value="Chromosome"/>
</dbReference>
<feature type="region of interest" description="Disordered" evidence="1">
    <location>
        <begin position="126"/>
        <end position="153"/>
    </location>
</feature>
<evidence type="ECO:0000313" key="2">
    <source>
        <dbReference type="EMBL" id="EGJ51795.1"/>
    </source>
</evidence>
<gene>
    <name evidence="2" type="ORF">Desaf_3511</name>
</gene>
<evidence type="ECO:0000313" key="3">
    <source>
        <dbReference type="Proteomes" id="UP000007844"/>
    </source>
</evidence>
<organism evidence="2 3">
    <name type="scientific">Desulfocurvibacter africanus subsp. africanus str. Walvis Bay</name>
    <dbReference type="NCBI Taxonomy" id="690850"/>
    <lineage>
        <taxon>Bacteria</taxon>
        <taxon>Pseudomonadati</taxon>
        <taxon>Thermodesulfobacteriota</taxon>
        <taxon>Desulfovibrionia</taxon>
        <taxon>Desulfovibrionales</taxon>
        <taxon>Desulfovibrionaceae</taxon>
        <taxon>Desulfocurvibacter</taxon>
    </lineage>
</organism>
<feature type="compositionally biased region" description="Basic and acidic residues" evidence="1">
    <location>
        <begin position="138"/>
        <end position="153"/>
    </location>
</feature>
<dbReference type="AlphaFoldDB" id="F3YY19"/>
<protein>
    <submittedName>
        <fullName evidence="2">Uncharacterized protein</fullName>
    </submittedName>
</protein>
<name>F3YY19_DESAF</name>
<accession>F3YY19</accession>
<evidence type="ECO:0000256" key="1">
    <source>
        <dbReference type="SAM" id="MobiDB-lite"/>
    </source>
</evidence>
<proteinExistence type="predicted"/>
<dbReference type="HOGENOM" id="CLU_1710280_0_0_7"/>
<reference evidence="2 3" key="1">
    <citation type="journal article" date="2011" name="J. Bacteriol.">
        <title>Genome sequence of the mercury-methylating and pleomorphic Desulfovibrio africanus Strain Walvis Bay.</title>
        <authorList>
            <person name="Brown S.D."/>
            <person name="Wall J.D."/>
            <person name="Kucken A.M."/>
            <person name="Gilmour C.C."/>
            <person name="Podar M."/>
            <person name="Brandt C.C."/>
            <person name="Teshima H."/>
            <person name="Detter J.C."/>
            <person name="Han C.S."/>
            <person name="Land M.L."/>
            <person name="Lucas S."/>
            <person name="Han J."/>
            <person name="Pennacchio L."/>
            <person name="Nolan M."/>
            <person name="Pitluck S."/>
            <person name="Woyke T."/>
            <person name="Goodwin L."/>
            <person name="Palumbo A.V."/>
            <person name="Elias D.A."/>
        </authorList>
    </citation>
    <scope>NUCLEOTIDE SEQUENCE [LARGE SCALE GENOMIC DNA]</scope>
    <source>
        <strain evidence="2 3">Walvis Bay</strain>
    </source>
</reference>
<keyword evidence="3" id="KW-1185">Reference proteome</keyword>
<dbReference type="RefSeq" id="WP_014261409.1">
    <property type="nucleotide sequence ID" value="NC_016629.1"/>
</dbReference>
<dbReference type="KEGG" id="daf:Desaf_3511"/>
<sequence length="153" mass="16819">MFISKETLRAALREVVREVVQDELKAALVRSITVQKGPDKQGDPQQRVETVEVSVLDFLAKYLPDIEGRLLGMQADVDCARNRVAELSGQVQAVGRTLVALEQPMRRVAAFSDACRPALEAVAEPQRAQLPYSAHSPHSPDSKELAHDESHPA</sequence>